<dbReference type="InterPro" id="IPR050679">
    <property type="entry name" value="Bact_HTH_transcr_reg"/>
</dbReference>
<dbReference type="GO" id="GO:0045892">
    <property type="term" value="P:negative regulation of DNA-templated transcription"/>
    <property type="evidence" value="ECO:0007669"/>
    <property type="project" value="TreeGrafter"/>
</dbReference>
<comment type="caution">
    <text evidence="4">The sequence shown here is derived from an EMBL/GenBank/DDBJ whole genome shotgun (WGS) entry which is preliminary data.</text>
</comment>
<evidence type="ECO:0000256" key="2">
    <source>
        <dbReference type="ARBA" id="ARBA00023125"/>
    </source>
</evidence>
<protein>
    <submittedName>
        <fullName evidence="4">GntR family transcriptional regulator</fullName>
    </submittedName>
</protein>
<keyword evidence="1" id="KW-0805">Transcription regulation</keyword>
<dbReference type="InterPro" id="IPR011663">
    <property type="entry name" value="UTRA"/>
</dbReference>
<dbReference type="InterPro" id="IPR036390">
    <property type="entry name" value="WH_DNA-bd_sf"/>
</dbReference>
<evidence type="ECO:0000256" key="1">
    <source>
        <dbReference type="ARBA" id="ARBA00023015"/>
    </source>
</evidence>
<name>A0AAI9GG78_PROST</name>
<dbReference type="PANTHER" id="PTHR44846:SF17">
    <property type="entry name" value="GNTR-FAMILY TRANSCRIPTIONAL REGULATOR"/>
    <property type="match status" value="1"/>
</dbReference>
<dbReference type="RefSeq" id="WP_140185850.1">
    <property type="nucleotide sequence ID" value="NZ_CANMXG010000006.1"/>
</dbReference>
<dbReference type="SUPFAM" id="SSF46785">
    <property type="entry name" value="Winged helix' DNA-binding domain"/>
    <property type="match status" value="1"/>
</dbReference>
<proteinExistence type="predicted"/>
<dbReference type="PANTHER" id="PTHR44846">
    <property type="entry name" value="MANNOSYL-D-GLYCERATE TRANSPORT/METABOLISM SYSTEM REPRESSOR MNGR-RELATED"/>
    <property type="match status" value="1"/>
</dbReference>
<keyword evidence="3" id="KW-0804">Transcription</keyword>
<dbReference type="PROSITE" id="PS50949">
    <property type="entry name" value="HTH_GNTR"/>
    <property type="match status" value="1"/>
</dbReference>
<dbReference type="Gene3D" id="3.40.1410.10">
    <property type="entry name" value="Chorismate lyase-like"/>
    <property type="match status" value="1"/>
</dbReference>
<dbReference type="InterPro" id="IPR000524">
    <property type="entry name" value="Tscrpt_reg_HTH_GntR"/>
</dbReference>
<reference evidence="4" key="1">
    <citation type="submission" date="2024-02" db="EMBL/GenBank/DDBJ databases">
        <authorList>
            <consortium name="Clinical and Environmental Microbiology Branch: Whole genome sequencing antimicrobial resistance pathogens in the healthcare setting"/>
        </authorList>
    </citation>
    <scope>NUCLEOTIDE SEQUENCE</scope>
    <source>
        <strain evidence="4">2021GO-0154</strain>
    </source>
</reference>
<evidence type="ECO:0000256" key="3">
    <source>
        <dbReference type="ARBA" id="ARBA00023163"/>
    </source>
</evidence>
<sequence>MHRAKYQLIKDELLEEINSGLFKPGQKFYSESELKSRYGVSTATILRAIQELVNEEYIVRYQGKGSFVSKAKRNERIIFSETDNQLVGIQSIKMVSCTLENETEILDKLKIQQDGQYYKIVRARYNNKKPFAIQVSHICSSYIKDESLLKSGSYQSLYELLRDSNNLDMYSMPFTQTIDITKVIPQQFSDYLQLAEDTPVVLMRRLTLNNDKEVIEYVETYKTIDTFHIEIRNT</sequence>
<dbReference type="GO" id="GO:0003677">
    <property type="term" value="F:DNA binding"/>
    <property type="evidence" value="ECO:0007669"/>
    <property type="project" value="UniProtKB-KW"/>
</dbReference>
<dbReference type="InterPro" id="IPR028978">
    <property type="entry name" value="Chorismate_lyase_/UTRA_dom_sf"/>
</dbReference>
<evidence type="ECO:0000313" key="4">
    <source>
        <dbReference type="EMBL" id="EMJ5134692.1"/>
    </source>
</evidence>
<keyword evidence="2" id="KW-0238">DNA-binding</keyword>
<dbReference type="InterPro" id="IPR036388">
    <property type="entry name" value="WH-like_DNA-bd_sf"/>
</dbReference>
<dbReference type="AlphaFoldDB" id="A0AAI9GG78"/>
<dbReference type="SUPFAM" id="SSF64288">
    <property type="entry name" value="Chorismate lyase-like"/>
    <property type="match status" value="1"/>
</dbReference>
<dbReference type="SMART" id="SM00345">
    <property type="entry name" value="HTH_GNTR"/>
    <property type="match status" value="1"/>
</dbReference>
<accession>A0AAI9GG78</accession>
<dbReference type="EMBL" id="ABMABF030000007">
    <property type="protein sequence ID" value="EMJ5134692.1"/>
    <property type="molecule type" value="Genomic_DNA"/>
</dbReference>
<dbReference type="GeneID" id="92280297"/>
<gene>
    <name evidence="4" type="ORF">RG298_002432</name>
</gene>
<dbReference type="GO" id="GO:0003700">
    <property type="term" value="F:DNA-binding transcription factor activity"/>
    <property type="evidence" value="ECO:0007669"/>
    <property type="project" value="InterPro"/>
</dbReference>
<dbReference type="Pfam" id="PF07702">
    <property type="entry name" value="UTRA"/>
    <property type="match status" value="1"/>
</dbReference>
<dbReference type="Gene3D" id="1.10.10.10">
    <property type="entry name" value="Winged helix-like DNA-binding domain superfamily/Winged helix DNA-binding domain"/>
    <property type="match status" value="1"/>
</dbReference>
<dbReference type="SMART" id="SM00866">
    <property type="entry name" value="UTRA"/>
    <property type="match status" value="1"/>
</dbReference>
<organism evidence="4">
    <name type="scientific">Providencia stuartii</name>
    <dbReference type="NCBI Taxonomy" id="588"/>
    <lineage>
        <taxon>Bacteria</taxon>
        <taxon>Pseudomonadati</taxon>
        <taxon>Pseudomonadota</taxon>
        <taxon>Gammaproteobacteria</taxon>
        <taxon>Enterobacterales</taxon>
        <taxon>Morganellaceae</taxon>
        <taxon>Providencia</taxon>
    </lineage>
</organism>
<dbReference type="CDD" id="cd07377">
    <property type="entry name" value="WHTH_GntR"/>
    <property type="match status" value="1"/>
</dbReference>
<dbReference type="Pfam" id="PF00392">
    <property type="entry name" value="GntR"/>
    <property type="match status" value="1"/>
</dbReference>